<sequence length="248" mass="27916">MYAAIKLLTEDDSYTNDSLRSALVERKNLGANQPDSEEGAEDVIKELQNALLLLEDDDNIRLTADADVTHNSELLYSGKEVSESIQAADDTEAYERILTNLTYAHPELLSIAKEVYRNKPLEKYEIKRQLAGLDPFGNKLNDFTIDVGINLLTDADVLRKTDRGYVDGTCPITLLAHILYEEYEAITGNDNGVTEQELFERLELMYGVEKSTFEKHLSRLERAGFVTPSSYGELTIDKDAFTSARIHE</sequence>
<gene>
    <name evidence="1" type="ORF">NDI56_11235</name>
</gene>
<reference evidence="1 2" key="1">
    <citation type="submission" date="2022-06" db="EMBL/GenBank/DDBJ databases">
        <title>Haloarcula sp. a new haloarchaeum isolate from saline soil.</title>
        <authorList>
            <person name="Strakova D."/>
            <person name="Galisteo C."/>
            <person name="Sanchez-Porro C."/>
            <person name="Ventosa A."/>
        </authorList>
    </citation>
    <scope>NUCLEOTIDE SEQUENCE [LARGE SCALE GENOMIC DNA]</scope>
    <source>
        <strain evidence="1 2">S1CR25-12</strain>
    </source>
</reference>
<accession>A0ABU2FDE7</accession>
<name>A0ABU2FDE7_9EURY</name>
<organism evidence="1 2">
    <name type="scientific">Haloarcula saliterrae</name>
    <dbReference type="NCBI Taxonomy" id="2950534"/>
    <lineage>
        <taxon>Archaea</taxon>
        <taxon>Methanobacteriati</taxon>
        <taxon>Methanobacteriota</taxon>
        <taxon>Stenosarchaea group</taxon>
        <taxon>Halobacteria</taxon>
        <taxon>Halobacteriales</taxon>
        <taxon>Haloarculaceae</taxon>
        <taxon>Haloarcula</taxon>
    </lineage>
</organism>
<evidence type="ECO:0000313" key="1">
    <source>
        <dbReference type="EMBL" id="MDS0259968.1"/>
    </source>
</evidence>
<keyword evidence="2" id="KW-1185">Reference proteome</keyword>
<proteinExistence type="predicted"/>
<dbReference type="RefSeq" id="WP_310919625.1">
    <property type="nucleotide sequence ID" value="NZ_JAMQON010000002.1"/>
</dbReference>
<dbReference type="Proteomes" id="UP001259659">
    <property type="component" value="Unassembled WGS sequence"/>
</dbReference>
<protein>
    <submittedName>
        <fullName evidence="1">Uncharacterized protein</fullName>
    </submittedName>
</protein>
<comment type="caution">
    <text evidence="1">The sequence shown here is derived from an EMBL/GenBank/DDBJ whole genome shotgun (WGS) entry which is preliminary data.</text>
</comment>
<evidence type="ECO:0000313" key="2">
    <source>
        <dbReference type="Proteomes" id="UP001259659"/>
    </source>
</evidence>
<dbReference type="EMBL" id="JAMQON010000002">
    <property type="protein sequence ID" value="MDS0259968.1"/>
    <property type="molecule type" value="Genomic_DNA"/>
</dbReference>